<dbReference type="Proteomes" id="UP000617555">
    <property type="component" value="Unassembled WGS sequence"/>
</dbReference>
<evidence type="ECO:0000313" key="2">
    <source>
        <dbReference type="Proteomes" id="UP000617555"/>
    </source>
</evidence>
<evidence type="ECO:0000313" key="1">
    <source>
        <dbReference type="EMBL" id="GGB53658.1"/>
    </source>
</evidence>
<name>A0ABQ1IXJ1_9GAMM</name>
<keyword evidence="2" id="KW-1185">Reference proteome</keyword>
<proteinExistence type="predicted"/>
<dbReference type="RefSeq" id="WP_188738161.1">
    <property type="nucleotide sequence ID" value="NZ_BMII01000008.1"/>
</dbReference>
<comment type="caution">
    <text evidence="1">The sequence shown here is derived from an EMBL/GenBank/DDBJ whole genome shotgun (WGS) entry which is preliminary data.</text>
</comment>
<sequence>MRKKSDFYPLVAEAALKSIEDDHQKYEEWRTAVIRAISELRSSKLADYPSHITTVFRQFTDSVNIVERAPVFGVDLNIDTLTNSFNDESISEMASIFGEDYDLKKVYQNWFFLEKKLAHCDLQSFRSVQNPDGCFKLTLTDEAKDLNVIIFIDEHGKVDSNNFVESNHMGCWIISDLNITPPAGIPLTSHSKSVDPLNTGKLKKILKEKEFFDEYSAEIKLFIATLCRKVLEGVKVDLTDFSELISNIPASLICEGAEIYNNNITDVPDDTEAWAESLRHLHRLIIKADKSCNYENIIDDMISGVIATSKNDDDKAKILISLAAIKDDGSRFGLYLENEASKFLMLSQAWKPAIELYNEEQACLSLSAAIDEIISIGTYTAENVKQTDLIVDVKQNNSL</sequence>
<organism evidence="1 2">
    <name type="scientific">Shewanella inventionis</name>
    <dbReference type="NCBI Taxonomy" id="1738770"/>
    <lineage>
        <taxon>Bacteria</taxon>
        <taxon>Pseudomonadati</taxon>
        <taxon>Pseudomonadota</taxon>
        <taxon>Gammaproteobacteria</taxon>
        <taxon>Alteromonadales</taxon>
        <taxon>Shewanellaceae</taxon>
        <taxon>Shewanella</taxon>
    </lineage>
</organism>
<protein>
    <submittedName>
        <fullName evidence="1">Uncharacterized protein</fullName>
    </submittedName>
</protein>
<accession>A0ABQ1IXJ1</accession>
<gene>
    <name evidence="1" type="ORF">GCM10011607_12800</name>
</gene>
<reference evidence="2" key="1">
    <citation type="journal article" date="2019" name="Int. J. Syst. Evol. Microbiol.">
        <title>The Global Catalogue of Microorganisms (GCM) 10K type strain sequencing project: providing services to taxonomists for standard genome sequencing and annotation.</title>
        <authorList>
            <consortium name="The Broad Institute Genomics Platform"/>
            <consortium name="The Broad Institute Genome Sequencing Center for Infectious Disease"/>
            <person name="Wu L."/>
            <person name="Ma J."/>
        </authorList>
    </citation>
    <scope>NUCLEOTIDE SEQUENCE [LARGE SCALE GENOMIC DNA]</scope>
    <source>
        <strain evidence="2">CGMCC 1.15339</strain>
    </source>
</reference>
<dbReference type="EMBL" id="BMII01000008">
    <property type="protein sequence ID" value="GGB53658.1"/>
    <property type="molecule type" value="Genomic_DNA"/>
</dbReference>